<keyword evidence="3" id="KW-1185">Reference proteome</keyword>
<keyword evidence="1" id="KW-0812">Transmembrane</keyword>
<keyword evidence="1" id="KW-0472">Membrane</keyword>
<proteinExistence type="predicted"/>
<dbReference type="AlphaFoldDB" id="A0A0N7M0V7"/>
<keyword evidence="1" id="KW-1133">Transmembrane helix</keyword>
<evidence type="ECO:0000313" key="2">
    <source>
        <dbReference type="EMBL" id="CUH81537.1"/>
    </source>
</evidence>
<dbReference type="RefSeq" id="WP_186009221.1">
    <property type="nucleotide sequence ID" value="NZ_CYSE01000008.1"/>
</dbReference>
<protein>
    <submittedName>
        <fullName evidence="2">Uncharacterized protein</fullName>
    </submittedName>
</protein>
<sequence length="45" mass="4818">MAMHDLLRLARSLRCDPADPGQAFRHHLGIGIAVAALILILSLLG</sequence>
<evidence type="ECO:0000256" key="1">
    <source>
        <dbReference type="SAM" id="Phobius"/>
    </source>
</evidence>
<accession>A0A0N7M0V7</accession>
<name>A0A0N7M0V7_9RHOB</name>
<reference evidence="2 3" key="1">
    <citation type="submission" date="2015-09" db="EMBL/GenBank/DDBJ databases">
        <authorList>
            <consortium name="Swine Surveillance"/>
        </authorList>
    </citation>
    <scope>NUCLEOTIDE SEQUENCE [LARGE SCALE GENOMIC DNA]</scope>
    <source>
        <strain evidence="2 3">CECT 7648</strain>
    </source>
</reference>
<organism evidence="2 3">
    <name type="scientific">Tropicibacter naphthalenivorans</name>
    <dbReference type="NCBI Taxonomy" id="441103"/>
    <lineage>
        <taxon>Bacteria</taxon>
        <taxon>Pseudomonadati</taxon>
        <taxon>Pseudomonadota</taxon>
        <taxon>Alphaproteobacteria</taxon>
        <taxon>Rhodobacterales</taxon>
        <taxon>Roseobacteraceae</taxon>
        <taxon>Tropicibacter</taxon>
    </lineage>
</organism>
<evidence type="ECO:0000313" key="3">
    <source>
        <dbReference type="Proteomes" id="UP000054935"/>
    </source>
</evidence>
<feature type="transmembrane region" description="Helical" evidence="1">
    <location>
        <begin position="26"/>
        <end position="44"/>
    </location>
</feature>
<dbReference type="Proteomes" id="UP000054935">
    <property type="component" value="Unassembled WGS sequence"/>
</dbReference>
<gene>
    <name evidence="2" type="ORF">TRN7648_03519</name>
</gene>
<dbReference type="EMBL" id="CYSE01000008">
    <property type="protein sequence ID" value="CUH81537.1"/>
    <property type="molecule type" value="Genomic_DNA"/>
</dbReference>